<dbReference type="InterPro" id="IPR017853">
    <property type="entry name" value="GH"/>
</dbReference>
<organism evidence="5 6">
    <name type="scientific">Trichoplax adhaerens</name>
    <name type="common">Trichoplax reptans</name>
    <dbReference type="NCBI Taxonomy" id="10228"/>
    <lineage>
        <taxon>Eukaryota</taxon>
        <taxon>Metazoa</taxon>
        <taxon>Placozoa</taxon>
        <taxon>Uniplacotomia</taxon>
        <taxon>Trichoplacea</taxon>
        <taxon>Trichoplacidae</taxon>
        <taxon>Trichoplax</taxon>
    </lineage>
</organism>
<dbReference type="GO" id="GO:0009313">
    <property type="term" value="P:oligosaccharide catabolic process"/>
    <property type="evidence" value="ECO:0000318"/>
    <property type="project" value="GO_Central"/>
</dbReference>
<proteinExistence type="predicted"/>
<dbReference type="PROSITE" id="PS51910">
    <property type="entry name" value="GH18_2"/>
    <property type="match status" value="1"/>
</dbReference>
<dbReference type="STRING" id="10228.B3RWQ6"/>
<keyword evidence="6" id="KW-1185">Reference proteome</keyword>
<protein>
    <recommendedName>
        <fullName evidence="4">GH18 domain-containing protein</fullName>
    </recommendedName>
</protein>
<dbReference type="AlphaFoldDB" id="B3RWQ6"/>
<dbReference type="GO" id="GO:0016798">
    <property type="term" value="F:hydrolase activity, acting on glycosyl bonds"/>
    <property type="evidence" value="ECO:0007669"/>
    <property type="project" value="UniProtKB-KW"/>
</dbReference>
<dbReference type="Gene3D" id="3.10.50.10">
    <property type="match status" value="1"/>
</dbReference>
<dbReference type="PANTHER" id="PTHR46290:SF1">
    <property type="entry name" value="DI-N-ACETYLCHITOBIASE"/>
    <property type="match status" value="1"/>
</dbReference>
<dbReference type="CTD" id="6754276"/>
<keyword evidence="3" id="KW-0732">Signal</keyword>
<dbReference type="InterPro" id="IPR051887">
    <property type="entry name" value="GH18_Domain-Containing"/>
</dbReference>
<gene>
    <name evidence="5" type="ORF">TRIADDRAFT_56841</name>
</gene>
<dbReference type="EMBL" id="DS985245">
    <property type="protein sequence ID" value="EDV24738.1"/>
    <property type="molecule type" value="Genomic_DNA"/>
</dbReference>
<dbReference type="InterPro" id="IPR029070">
    <property type="entry name" value="Chitinase_insertion_sf"/>
</dbReference>
<sequence length="389" mass="44376">MIKIIVLVLISGLTLVTGLQSTKACPCQPESLCRPVNVGNRPEVIGFTVYQNAWLHYNWTYLTTLVLDEVQLKNVDPHLLCYAHARNVRLLALVQFPEAAIENETLQQSWTVETIQMVADKHLDGINIDTEKYYPINSLKAKKHVDFINRTTIAFHAIFPGSLVTYDAGYIDNCEQNSCSDSITIASVVDFIMTMNYDENGRKYAYSNSPYYNTVKGIKSYLNAGINPQKLVVIQPWYGYDYKCIIPPGADYCIIKEDSALASTNNATKPKRRISKFPFIIPSDDWKVDPNQASITYGAICNRLRNHNNTRKWNPVTKTPYFNYKRNTGEIHQVCYDDAESMRLKSDYIFSMKIRGIGVWTVDFTDYTNFPKESAALWQSLTFGLEKMP</sequence>
<dbReference type="PhylomeDB" id="B3RWQ6"/>
<feature type="domain" description="GH18" evidence="4">
    <location>
        <begin position="1"/>
        <end position="389"/>
    </location>
</feature>
<keyword evidence="1" id="KW-0378">Hydrolase</keyword>
<dbReference type="Gene3D" id="3.20.20.80">
    <property type="entry name" value="Glycosidases"/>
    <property type="match status" value="1"/>
</dbReference>
<evidence type="ECO:0000256" key="3">
    <source>
        <dbReference type="SAM" id="SignalP"/>
    </source>
</evidence>
<feature type="chain" id="PRO_5002797033" description="GH18 domain-containing protein" evidence="3">
    <location>
        <begin position="19"/>
        <end position="389"/>
    </location>
</feature>
<reference evidence="5 6" key="1">
    <citation type="journal article" date="2008" name="Nature">
        <title>The Trichoplax genome and the nature of placozoans.</title>
        <authorList>
            <person name="Srivastava M."/>
            <person name="Begovic E."/>
            <person name="Chapman J."/>
            <person name="Putnam N.H."/>
            <person name="Hellsten U."/>
            <person name="Kawashima T."/>
            <person name="Kuo A."/>
            <person name="Mitros T."/>
            <person name="Salamov A."/>
            <person name="Carpenter M.L."/>
            <person name="Signorovitch A.Y."/>
            <person name="Moreno M.A."/>
            <person name="Kamm K."/>
            <person name="Grimwood J."/>
            <person name="Schmutz J."/>
            <person name="Shapiro H."/>
            <person name="Grigoriev I.V."/>
            <person name="Buss L.W."/>
            <person name="Schierwater B."/>
            <person name="Dellaporta S.L."/>
            <person name="Rokhsar D.S."/>
        </authorList>
    </citation>
    <scope>NUCLEOTIDE SEQUENCE [LARGE SCALE GENOMIC DNA]</scope>
    <source>
        <strain evidence="5 6">Grell-BS-1999</strain>
    </source>
</reference>
<dbReference type="Pfam" id="PF00704">
    <property type="entry name" value="Glyco_hydro_18"/>
    <property type="match status" value="1"/>
</dbReference>
<dbReference type="HOGENOM" id="CLU_061189_1_0_1"/>
<dbReference type="InterPro" id="IPR011583">
    <property type="entry name" value="Chitinase_II/V-like_cat"/>
</dbReference>
<feature type="signal peptide" evidence="3">
    <location>
        <begin position="1"/>
        <end position="18"/>
    </location>
</feature>
<dbReference type="KEGG" id="tad:TRIADDRAFT_56841"/>
<dbReference type="GO" id="GO:0008061">
    <property type="term" value="F:chitin binding"/>
    <property type="evidence" value="ECO:0007669"/>
    <property type="project" value="InterPro"/>
</dbReference>
<evidence type="ECO:0000313" key="5">
    <source>
        <dbReference type="EMBL" id="EDV24738.1"/>
    </source>
</evidence>
<dbReference type="InParanoid" id="B3RWQ6"/>
<dbReference type="eggNOG" id="KOG2806">
    <property type="taxonomic scope" value="Eukaryota"/>
</dbReference>
<dbReference type="OrthoDB" id="73875at2759"/>
<dbReference type="PANTHER" id="PTHR46290">
    <property type="entry name" value="DI-N-ACETYLCHITOBIASE"/>
    <property type="match status" value="1"/>
</dbReference>
<evidence type="ECO:0000259" key="4">
    <source>
        <dbReference type="PROSITE" id="PS51910"/>
    </source>
</evidence>
<dbReference type="GeneID" id="6754276"/>
<dbReference type="RefSeq" id="XP_002112628.1">
    <property type="nucleotide sequence ID" value="XM_002112592.1"/>
</dbReference>
<evidence type="ECO:0000256" key="2">
    <source>
        <dbReference type="ARBA" id="ARBA00023295"/>
    </source>
</evidence>
<name>B3RWQ6_TRIAD</name>
<evidence type="ECO:0000256" key="1">
    <source>
        <dbReference type="ARBA" id="ARBA00022801"/>
    </source>
</evidence>
<dbReference type="SMART" id="SM00636">
    <property type="entry name" value="Glyco_18"/>
    <property type="match status" value="1"/>
</dbReference>
<dbReference type="SUPFAM" id="SSF51445">
    <property type="entry name" value="(Trans)glycosidases"/>
    <property type="match status" value="1"/>
</dbReference>
<dbReference type="InterPro" id="IPR001223">
    <property type="entry name" value="Glyco_hydro18_cat"/>
</dbReference>
<evidence type="ECO:0000313" key="6">
    <source>
        <dbReference type="Proteomes" id="UP000009022"/>
    </source>
</evidence>
<accession>B3RWQ6</accession>
<dbReference type="Proteomes" id="UP000009022">
    <property type="component" value="Unassembled WGS sequence"/>
</dbReference>
<keyword evidence="2" id="KW-0326">Glycosidase</keyword>